<protein>
    <submittedName>
        <fullName evidence="3">Uncharacterized protein</fullName>
    </submittedName>
</protein>
<evidence type="ECO:0000313" key="4">
    <source>
        <dbReference type="Proteomes" id="UP000430120"/>
    </source>
</evidence>
<gene>
    <name evidence="3" type="ORF">F7Q92_07175</name>
</gene>
<dbReference type="EMBL" id="VZPB01000012">
    <property type="protein sequence ID" value="KAB0583647.1"/>
    <property type="molecule type" value="Genomic_DNA"/>
</dbReference>
<comment type="caution">
    <text evidence="3">The sequence shown here is derived from an EMBL/GenBank/DDBJ whole genome shotgun (WGS) entry which is preliminary data.</text>
</comment>
<dbReference type="Proteomes" id="UP000430120">
    <property type="component" value="Unassembled WGS sequence"/>
</dbReference>
<keyword evidence="4" id="KW-1185">Reference proteome</keyword>
<keyword evidence="2" id="KW-0472">Membrane</keyword>
<keyword evidence="2" id="KW-1133">Transmembrane helix</keyword>
<name>A0A643FEU0_IDEDE</name>
<organism evidence="3 4">
    <name type="scientific">Ideonella dechloratans</name>
    <dbReference type="NCBI Taxonomy" id="36863"/>
    <lineage>
        <taxon>Bacteria</taxon>
        <taxon>Pseudomonadati</taxon>
        <taxon>Pseudomonadota</taxon>
        <taxon>Betaproteobacteria</taxon>
        <taxon>Burkholderiales</taxon>
        <taxon>Sphaerotilaceae</taxon>
        <taxon>Ideonella</taxon>
    </lineage>
</organism>
<evidence type="ECO:0000313" key="3">
    <source>
        <dbReference type="EMBL" id="KAB0583647.1"/>
    </source>
</evidence>
<sequence>MTQTTKEQADIELAVAQRQKVLAEIEVLRRTTPLTETIKLIGSMVLGIGGAVAAIAGFQLAEVKAEKFKAEASAAEKARAAAQADVDRLNSSRTALSREIGELQKSLQGAKRDYAEISDRLAAAERETQSPALSSTLKNLQQSVNAADIALRAAAPAGGQRDTGTPLDTLVARLYAPTAAVRGAAYEELMSSHARDPALIPALLNYAEPNLNNANGLYNCIAVLLRVDRALLKPHLADIRNLAERAKANGPKTAERADQLLRLLAEAQ</sequence>
<reference evidence="3 4" key="1">
    <citation type="submission" date="2019-09" db="EMBL/GenBank/DDBJ databases">
        <title>Draft genome sequences of 48 bacterial type strains from the CCUG.</title>
        <authorList>
            <person name="Tunovic T."/>
            <person name="Pineiro-Iglesias B."/>
            <person name="Unosson C."/>
            <person name="Inganas E."/>
            <person name="Ohlen M."/>
            <person name="Cardew S."/>
            <person name="Jensie-Markopoulos S."/>
            <person name="Salva-Serra F."/>
            <person name="Jaen-Luchoro D."/>
            <person name="Karlsson R."/>
            <person name="Svensson-Stadler L."/>
            <person name="Chun J."/>
            <person name="Moore E."/>
        </authorList>
    </citation>
    <scope>NUCLEOTIDE SEQUENCE [LARGE SCALE GENOMIC DNA]</scope>
    <source>
        <strain evidence="3 4">CCUG 30977</strain>
    </source>
</reference>
<feature type="transmembrane region" description="Helical" evidence="2">
    <location>
        <begin position="40"/>
        <end position="61"/>
    </location>
</feature>
<keyword evidence="1" id="KW-0175">Coiled coil</keyword>
<accession>A0A643FEU0</accession>
<evidence type="ECO:0000256" key="1">
    <source>
        <dbReference type="SAM" id="Coils"/>
    </source>
</evidence>
<dbReference type="AlphaFoldDB" id="A0A643FEU0"/>
<feature type="coiled-coil region" evidence="1">
    <location>
        <begin position="65"/>
        <end position="127"/>
    </location>
</feature>
<proteinExistence type="predicted"/>
<evidence type="ECO:0000256" key="2">
    <source>
        <dbReference type="SAM" id="Phobius"/>
    </source>
</evidence>
<dbReference type="RefSeq" id="WP_151123498.1">
    <property type="nucleotide sequence ID" value="NZ_CP088081.1"/>
</dbReference>
<keyword evidence="2" id="KW-0812">Transmembrane</keyword>